<organism evidence="1 2">
    <name type="scientific">Panagrolaimus sp. ES5</name>
    <dbReference type="NCBI Taxonomy" id="591445"/>
    <lineage>
        <taxon>Eukaryota</taxon>
        <taxon>Metazoa</taxon>
        <taxon>Ecdysozoa</taxon>
        <taxon>Nematoda</taxon>
        <taxon>Chromadorea</taxon>
        <taxon>Rhabditida</taxon>
        <taxon>Tylenchina</taxon>
        <taxon>Panagrolaimomorpha</taxon>
        <taxon>Panagrolaimoidea</taxon>
        <taxon>Panagrolaimidae</taxon>
        <taxon>Panagrolaimus</taxon>
    </lineage>
</organism>
<evidence type="ECO:0000313" key="2">
    <source>
        <dbReference type="WBParaSite" id="ES5_v2.g22759.t1"/>
    </source>
</evidence>
<accession>A0AC34FZ05</accession>
<name>A0AC34FZ05_9BILA</name>
<evidence type="ECO:0000313" key="1">
    <source>
        <dbReference type="Proteomes" id="UP000887579"/>
    </source>
</evidence>
<dbReference type="WBParaSite" id="ES5_v2.g22759.t1">
    <property type="protein sequence ID" value="ES5_v2.g22759.t1"/>
    <property type="gene ID" value="ES5_v2.g22759"/>
</dbReference>
<dbReference type="Proteomes" id="UP000887579">
    <property type="component" value="Unplaced"/>
</dbReference>
<proteinExistence type="predicted"/>
<reference evidence="2" key="1">
    <citation type="submission" date="2022-11" db="UniProtKB">
        <authorList>
            <consortium name="WormBaseParasite"/>
        </authorList>
    </citation>
    <scope>IDENTIFICATION</scope>
</reference>
<sequence length="210" mass="24026">MKKVRDKKDKMNDLTEEILDLSEQKMKMYEKAFANYKTSIKKVTGIDVLKGLPDVSFASDFYNADSRRSSFASSKRSYGETSLRRSLSVIKGKISGGAPKRPRIHCGALNEEKFLDFVSQPGQIPNIPPIRSTQISVIIQVWEKLSKVEKARFKYNPCNGQLLRCIFEAYPEHISPDEVYTVEQFVIAFGQSRQEFKRIVNNTLDIANNY</sequence>
<protein>
    <submittedName>
        <fullName evidence="2">Uncharacterized protein</fullName>
    </submittedName>
</protein>